<keyword evidence="6 7" id="KW-0472">Membrane</keyword>
<evidence type="ECO:0000256" key="3">
    <source>
        <dbReference type="ARBA" id="ARBA00022475"/>
    </source>
</evidence>
<evidence type="ECO:0000256" key="5">
    <source>
        <dbReference type="ARBA" id="ARBA00022989"/>
    </source>
</evidence>
<gene>
    <name evidence="9" type="ORF">BACCOP_01464</name>
</gene>
<feature type="transmembrane region" description="Helical" evidence="7">
    <location>
        <begin position="12"/>
        <end position="31"/>
    </location>
</feature>
<evidence type="ECO:0000256" key="4">
    <source>
        <dbReference type="ARBA" id="ARBA00022692"/>
    </source>
</evidence>
<keyword evidence="4 7" id="KW-0812">Transmembrane</keyword>
<dbReference type="PROSITE" id="PS50850">
    <property type="entry name" value="MFS"/>
    <property type="match status" value="1"/>
</dbReference>
<dbReference type="InterPro" id="IPR004740">
    <property type="entry name" value="Nuc_H_symport"/>
</dbReference>
<name>B3JHV2_9BACT</name>
<evidence type="ECO:0000313" key="10">
    <source>
        <dbReference type="Proteomes" id="UP000003146"/>
    </source>
</evidence>
<dbReference type="GO" id="GO:0015213">
    <property type="term" value="F:uridine transmembrane transporter activity"/>
    <property type="evidence" value="ECO:0007669"/>
    <property type="project" value="TreeGrafter"/>
</dbReference>
<dbReference type="eggNOG" id="COG2211">
    <property type="taxonomic scope" value="Bacteria"/>
</dbReference>
<evidence type="ECO:0000256" key="6">
    <source>
        <dbReference type="ARBA" id="ARBA00023136"/>
    </source>
</evidence>
<dbReference type="PANTHER" id="PTHR23522:SF4">
    <property type="entry name" value="NUCLEOSIDE PERMEASE NUPG-RELATED"/>
    <property type="match status" value="1"/>
</dbReference>
<evidence type="ECO:0000256" key="2">
    <source>
        <dbReference type="ARBA" id="ARBA00022448"/>
    </source>
</evidence>
<dbReference type="STRING" id="470145.BACCOP_01464"/>
<accession>B3JHV2</accession>
<dbReference type="InterPro" id="IPR036259">
    <property type="entry name" value="MFS_trans_sf"/>
</dbReference>
<organism evidence="9 10">
    <name type="scientific">Phocaeicola coprocola DSM 17136</name>
    <dbReference type="NCBI Taxonomy" id="470145"/>
    <lineage>
        <taxon>Bacteria</taxon>
        <taxon>Pseudomonadati</taxon>
        <taxon>Bacteroidota</taxon>
        <taxon>Bacteroidia</taxon>
        <taxon>Bacteroidales</taxon>
        <taxon>Bacteroidaceae</taxon>
        <taxon>Phocaeicola</taxon>
    </lineage>
</organism>
<evidence type="ECO:0000259" key="8">
    <source>
        <dbReference type="PROSITE" id="PS50850"/>
    </source>
</evidence>
<feature type="transmembrane region" description="Helical" evidence="7">
    <location>
        <begin position="398"/>
        <end position="416"/>
    </location>
</feature>
<feature type="transmembrane region" description="Helical" evidence="7">
    <location>
        <begin position="293"/>
        <end position="311"/>
    </location>
</feature>
<proteinExistence type="predicted"/>
<dbReference type="Gene3D" id="1.20.1250.20">
    <property type="entry name" value="MFS general substrate transporter like domains"/>
    <property type="match status" value="2"/>
</dbReference>
<dbReference type="EMBL" id="ABIY02000077">
    <property type="protein sequence ID" value="EDV01376.1"/>
    <property type="molecule type" value="Genomic_DNA"/>
</dbReference>
<keyword evidence="2" id="KW-0813">Transport</keyword>
<feature type="transmembrane region" description="Helical" evidence="7">
    <location>
        <begin position="167"/>
        <end position="184"/>
    </location>
</feature>
<feature type="transmembrane region" description="Helical" evidence="7">
    <location>
        <begin position="43"/>
        <end position="63"/>
    </location>
</feature>
<comment type="caution">
    <text evidence="9">The sequence shown here is derived from an EMBL/GenBank/DDBJ whole genome shotgun (WGS) entry which is preliminary data.</text>
</comment>
<dbReference type="GO" id="GO:0005886">
    <property type="term" value="C:plasma membrane"/>
    <property type="evidence" value="ECO:0007669"/>
    <property type="project" value="UniProtKB-SubCell"/>
</dbReference>
<dbReference type="PANTHER" id="PTHR23522">
    <property type="entry name" value="BLL5896 PROTEIN"/>
    <property type="match status" value="1"/>
</dbReference>
<feature type="transmembrane region" description="Helical" evidence="7">
    <location>
        <begin position="104"/>
        <end position="129"/>
    </location>
</feature>
<dbReference type="Pfam" id="PF03825">
    <property type="entry name" value="Nuc_H_symport"/>
    <property type="match status" value="1"/>
</dbReference>
<evidence type="ECO:0000313" key="9">
    <source>
        <dbReference type="EMBL" id="EDV01376.1"/>
    </source>
</evidence>
<comment type="subcellular location">
    <subcellularLocation>
        <location evidence="1">Cell membrane</location>
        <topology evidence="1">Multi-pass membrane protein</topology>
    </subcellularLocation>
</comment>
<dbReference type="AlphaFoldDB" id="B3JHV2"/>
<evidence type="ECO:0000256" key="1">
    <source>
        <dbReference type="ARBA" id="ARBA00004651"/>
    </source>
</evidence>
<dbReference type="GO" id="GO:0015212">
    <property type="term" value="F:cytidine transmembrane transporter activity"/>
    <property type="evidence" value="ECO:0007669"/>
    <property type="project" value="TreeGrafter"/>
</dbReference>
<keyword evidence="3" id="KW-1003">Cell membrane</keyword>
<dbReference type="Proteomes" id="UP000003146">
    <property type="component" value="Unassembled WGS sequence"/>
</dbReference>
<reference evidence="9 10" key="2">
    <citation type="submission" date="2008-04" db="EMBL/GenBank/DDBJ databases">
        <authorList>
            <person name="Fulton L."/>
            <person name="Clifton S."/>
            <person name="Fulton B."/>
            <person name="Xu J."/>
            <person name="Minx P."/>
            <person name="Pepin K.H."/>
            <person name="Johnson M."/>
            <person name="Thiruvilangam P."/>
            <person name="Bhonagiri V."/>
            <person name="Nash W.E."/>
            <person name="Mardis E.R."/>
            <person name="Wilson R.K."/>
        </authorList>
    </citation>
    <scope>NUCLEOTIDE SEQUENCE [LARGE SCALE GENOMIC DNA]</scope>
    <source>
        <strain evidence="9 10">DSM 17136</strain>
    </source>
</reference>
<feature type="domain" description="Major facilitator superfamily (MFS) profile" evidence="8">
    <location>
        <begin position="219"/>
        <end position="425"/>
    </location>
</feature>
<protein>
    <submittedName>
        <fullName evidence="9">Nucleoside transporter</fullName>
    </submittedName>
</protein>
<reference evidence="9 10" key="1">
    <citation type="submission" date="2008-04" db="EMBL/GenBank/DDBJ databases">
        <title>Draft genome sequence of Bacteroides coprocola (DSM 17136).</title>
        <authorList>
            <person name="Sudarsanam P."/>
            <person name="Ley R."/>
            <person name="Guruge J."/>
            <person name="Turnbaugh P.J."/>
            <person name="Mahowald M."/>
            <person name="Liep D."/>
            <person name="Gordon J."/>
        </authorList>
    </citation>
    <scope>NUCLEOTIDE SEQUENCE [LARGE SCALE GENOMIC DNA]</scope>
    <source>
        <strain evidence="9 10">DSM 17136</strain>
    </source>
</reference>
<evidence type="ECO:0000256" key="7">
    <source>
        <dbReference type="SAM" id="Phobius"/>
    </source>
</evidence>
<keyword evidence="5 7" id="KW-1133">Transmembrane helix</keyword>
<feature type="transmembrane region" description="Helical" evidence="7">
    <location>
        <begin position="317"/>
        <end position="336"/>
    </location>
</feature>
<feature type="transmembrane region" description="Helical" evidence="7">
    <location>
        <begin position="265"/>
        <end position="286"/>
    </location>
</feature>
<feature type="transmembrane region" description="Helical" evidence="7">
    <location>
        <begin position="141"/>
        <end position="161"/>
    </location>
</feature>
<dbReference type="InterPro" id="IPR020846">
    <property type="entry name" value="MFS_dom"/>
</dbReference>
<feature type="transmembrane region" description="Helical" evidence="7">
    <location>
        <begin position="357"/>
        <end position="378"/>
    </location>
</feature>
<dbReference type="SUPFAM" id="SSF103473">
    <property type="entry name" value="MFS general substrate transporter"/>
    <property type="match status" value="2"/>
</dbReference>
<feature type="transmembrane region" description="Helical" evidence="7">
    <location>
        <begin position="72"/>
        <end position="92"/>
    </location>
</feature>
<dbReference type="HOGENOM" id="CLU_013133_1_2_10"/>
<sequence>MKTMNIKIRLIIMNFLQFAVWGAYLTSMGTYLTKIGLGSHIGIFYAMQGIVSLFMPAILGIIADRWVPAQRLLGLSHLLAALFMVGAGYYGMTAGDDVSFTVLFSFYSMSVAFYMPTLALSNSVAYTVLDKAGLDTIKAFPPIRTCGTIGFICSMWLVDLLGFQANYMQFFTCAVWGVILAVYANTLPQCPVTRNTGGQRKSLVEALGLKTFLLFRQRKMAIFFIFSMLLGVSLQITNGFANPFITSFSAIPEYADTFGVQHANLLISLSQISETCCILLIPFFLGRFGIKKVMLIAMIAWVLRFGLFGLGNPGSGVWMFILSMIVYGVAFDFFNVSGSLFVDKETDISVRSSAQGLFIIMTNGLGATIGTLTAQWVVNQFVDFSSTEPQVEGWTNAWFIFAAYALIVAVMFSIVFKYKHEVKTV</sequence>
<feature type="transmembrane region" description="Helical" evidence="7">
    <location>
        <begin position="220"/>
        <end position="245"/>
    </location>
</feature>